<feature type="transmembrane region" description="Helical" evidence="1">
    <location>
        <begin position="51"/>
        <end position="71"/>
    </location>
</feature>
<evidence type="ECO:0000256" key="1">
    <source>
        <dbReference type="SAM" id="Phobius"/>
    </source>
</evidence>
<keyword evidence="1" id="KW-0812">Transmembrane</keyword>
<feature type="transmembrane region" description="Helical" evidence="1">
    <location>
        <begin position="144"/>
        <end position="161"/>
    </location>
</feature>
<gene>
    <name evidence="2" type="ORF">WNY59_04245</name>
</gene>
<comment type="caution">
    <text evidence="2">The sequence shown here is derived from an EMBL/GenBank/DDBJ whole genome shotgun (WGS) entry which is preliminary data.</text>
</comment>
<evidence type="ECO:0000313" key="2">
    <source>
        <dbReference type="EMBL" id="MEM5500796.1"/>
    </source>
</evidence>
<feature type="transmembrane region" description="Helical" evidence="1">
    <location>
        <begin position="83"/>
        <end position="109"/>
    </location>
</feature>
<reference evidence="2 3" key="1">
    <citation type="submission" date="2024-03" db="EMBL/GenBank/DDBJ databases">
        <title>Community enrichment and isolation of bacterial strains for fucoidan degradation.</title>
        <authorList>
            <person name="Sichert A."/>
        </authorList>
    </citation>
    <scope>NUCLEOTIDE SEQUENCE [LARGE SCALE GENOMIC DNA]</scope>
    <source>
        <strain evidence="2 3">AS62</strain>
    </source>
</reference>
<dbReference type="EMBL" id="JBBMQO010000002">
    <property type="protein sequence ID" value="MEM5500796.1"/>
    <property type="molecule type" value="Genomic_DNA"/>
</dbReference>
<dbReference type="Proteomes" id="UP001477870">
    <property type="component" value="Unassembled WGS sequence"/>
</dbReference>
<feature type="transmembrane region" description="Helical" evidence="1">
    <location>
        <begin position="20"/>
        <end position="39"/>
    </location>
</feature>
<evidence type="ECO:0000313" key="3">
    <source>
        <dbReference type="Proteomes" id="UP001477870"/>
    </source>
</evidence>
<keyword evidence="1" id="KW-0472">Membrane</keyword>
<keyword evidence="3" id="KW-1185">Reference proteome</keyword>
<keyword evidence="1" id="KW-1133">Transmembrane helix</keyword>
<accession>A0ABU9T516</accession>
<dbReference type="RefSeq" id="WP_342847134.1">
    <property type="nucleotide sequence ID" value="NZ_JBBMQO010000002.1"/>
</dbReference>
<name>A0ABU9T516_9HYPH</name>
<organism evidence="2 3">
    <name type="scientific">Ahrensia kielensis</name>
    <dbReference type="NCBI Taxonomy" id="76980"/>
    <lineage>
        <taxon>Bacteria</taxon>
        <taxon>Pseudomonadati</taxon>
        <taxon>Pseudomonadota</taxon>
        <taxon>Alphaproteobacteria</taxon>
        <taxon>Hyphomicrobiales</taxon>
        <taxon>Ahrensiaceae</taxon>
        <taxon>Ahrensia</taxon>
    </lineage>
</organism>
<proteinExistence type="predicted"/>
<sequence length="165" mass="18774">MSALKTRLVQALPPAYASLLPWVFWTLVCGTACLVALIYTRGWALGEQTIAVTSLYTLGAALAFWPSLYCARLFAPKAGRLRFFWLIVFLAGGTIFFTSVLFALQFRLYFSQWHGPAFSKLWIWQQFFTAGSAVYTYFVLGLRFYFPIGIIGLAITSWWLNRQPD</sequence>
<protein>
    <submittedName>
        <fullName evidence="2">Uncharacterized protein</fullName>
    </submittedName>
</protein>